<reference evidence="2" key="1">
    <citation type="submission" date="2022-04" db="EMBL/GenBank/DDBJ databases">
        <title>Roseomonas acroporae sp. nov., isolated from coral Acropora digitifera.</title>
        <authorList>
            <person name="Sun H."/>
        </authorList>
    </citation>
    <scope>NUCLEOTIDE SEQUENCE</scope>
    <source>
        <strain evidence="2">NAR14</strain>
    </source>
</reference>
<protein>
    <submittedName>
        <fullName evidence="2">Uncharacterized protein</fullName>
    </submittedName>
</protein>
<gene>
    <name evidence="2" type="ORF">M0638_15965</name>
</gene>
<comment type="caution">
    <text evidence="2">The sequence shown here is derived from an EMBL/GenBank/DDBJ whole genome shotgun (WGS) entry which is preliminary data.</text>
</comment>
<name>A0A9X2BWB7_9PROT</name>
<organism evidence="2 3">
    <name type="scientific">Roseomonas acroporae</name>
    <dbReference type="NCBI Taxonomy" id="2937791"/>
    <lineage>
        <taxon>Bacteria</taxon>
        <taxon>Pseudomonadati</taxon>
        <taxon>Pseudomonadota</taxon>
        <taxon>Alphaproteobacteria</taxon>
        <taxon>Acetobacterales</taxon>
        <taxon>Roseomonadaceae</taxon>
        <taxon>Roseomonas</taxon>
    </lineage>
</organism>
<sequence length="72" mass="7179">MGDEMDLWASFLRRTLLSVSLGLPGAASAGGLAAERGVPEKPPALEDGTEAVAPAPERPALGRPEGGPAEGG</sequence>
<feature type="region of interest" description="Disordered" evidence="1">
    <location>
        <begin position="28"/>
        <end position="72"/>
    </location>
</feature>
<dbReference type="EMBL" id="JALPRX010000068">
    <property type="protein sequence ID" value="MCK8785876.1"/>
    <property type="molecule type" value="Genomic_DNA"/>
</dbReference>
<dbReference type="Proteomes" id="UP001139516">
    <property type="component" value="Unassembled WGS sequence"/>
</dbReference>
<accession>A0A9X2BWB7</accession>
<keyword evidence="3" id="KW-1185">Reference proteome</keyword>
<evidence type="ECO:0000313" key="3">
    <source>
        <dbReference type="Proteomes" id="UP001139516"/>
    </source>
</evidence>
<dbReference type="RefSeq" id="WP_248667989.1">
    <property type="nucleotide sequence ID" value="NZ_JALPRX010000068.1"/>
</dbReference>
<evidence type="ECO:0000256" key="1">
    <source>
        <dbReference type="SAM" id="MobiDB-lite"/>
    </source>
</evidence>
<evidence type="ECO:0000313" key="2">
    <source>
        <dbReference type="EMBL" id="MCK8785876.1"/>
    </source>
</evidence>
<proteinExistence type="predicted"/>
<dbReference type="AlphaFoldDB" id="A0A9X2BWB7"/>